<protein>
    <submittedName>
        <fullName evidence="2">Transcription initiation factor TFIID subunit 10</fullName>
    </submittedName>
</protein>
<reference evidence="2" key="1">
    <citation type="submission" date="2016-11" db="UniProtKB">
        <authorList>
            <consortium name="WormBaseParasite"/>
        </authorList>
    </citation>
    <scope>IDENTIFICATION</scope>
    <source>
        <strain evidence="2">KR3021</strain>
    </source>
</reference>
<evidence type="ECO:0000313" key="2">
    <source>
        <dbReference type="WBParaSite" id="RSKR_0000214400.1"/>
    </source>
</evidence>
<name>A0AC35TLV3_9BILA</name>
<sequence length="170" mass="19434">MSQNSNNPIDHHIQSLIPIGIPEKVLSEMEELPVGALCILGKELLAELTKKVAYLIIQLKLNLDKKNTVSPELYNHIYTTKYLFAKIQEVRYVIEMKMKNSKVIEAEDYLDFLTNPNPPNTSDSLLKAFDSYESCRKKLVHLSMALKHEKWVADATDPRKLPKPDVLKNS</sequence>
<organism evidence="1 2">
    <name type="scientific">Rhabditophanes sp. KR3021</name>
    <dbReference type="NCBI Taxonomy" id="114890"/>
    <lineage>
        <taxon>Eukaryota</taxon>
        <taxon>Metazoa</taxon>
        <taxon>Ecdysozoa</taxon>
        <taxon>Nematoda</taxon>
        <taxon>Chromadorea</taxon>
        <taxon>Rhabditida</taxon>
        <taxon>Tylenchina</taxon>
        <taxon>Panagrolaimomorpha</taxon>
        <taxon>Strongyloidoidea</taxon>
        <taxon>Alloionematidae</taxon>
        <taxon>Rhabditophanes</taxon>
    </lineage>
</organism>
<dbReference type="WBParaSite" id="RSKR_0000214400.1">
    <property type="protein sequence ID" value="RSKR_0000214400.1"/>
    <property type="gene ID" value="RSKR_0000214400"/>
</dbReference>
<dbReference type="Proteomes" id="UP000095286">
    <property type="component" value="Unplaced"/>
</dbReference>
<proteinExistence type="predicted"/>
<evidence type="ECO:0000313" key="1">
    <source>
        <dbReference type="Proteomes" id="UP000095286"/>
    </source>
</evidence>
<accession>A0AC35TLV3</accession>